<feature type="region of interest" description="Disordered" evidence="1">
    <location>
        <begin position="180"/>
        <end position="211"/>
    </location>
</feature>
<feature type="region of interest" description="Disordered" evidence="1">
    <location>
        <begin position="114"/>
        <end position="162"/>
    </location>
</feature>
<feature type="compositionally biased region" description="Basic residues" evidence="1">
    <location>
        <begin position="32"/>
        <end position="42"/>
    </location>
</feature>
<keyword evidence="3" id="KW-1185">Reference proteome</keyword>
<evidence type="ECO:0000313" key="3">
    <source>
        <dbReference type="Proteomes" id="UP000002219"/>
    </source>
</evidence>
<sequence length="231" mass="25272">MRQFSAALLSRAFGPLIAFFSSPCGRHSTVVGRRRRSSRVRRYAPSPPAAPVQTGRNRAPSRRTAPTPPASPGPRKTPARPRVPAPRLAPPRERIDAEEVALVRPYFTAHESLRAAETRVPAPRKPEPRKPEPQNLAPRTPAPGGPGSGTAPRETETEEVRRAFEQARIRAAAIVRQWREDPGGDLLGGPVPRFGVVGPPRPTPVPAQPGEWDELTSRIRLLLRQRQGATV</sequence>
<gene>
    <name evidence="2" type="ordered locus">Ndas_3928</name>
</gene>
<feature type="region of interest" description="Disordered" evidence="1">
    <location>
        <begin position="27"/>
        <end position="96"/>
    </location>
</feature>
<feature type="compositionally biased region" description="Basic and acidic residues" evidence="1">
    <location>
        <begin position="153"/>
        <end position="162"/>
    </location>
</feature>
<dbReference type="KEGG" id="nda:Ndas_3928"/>
<evidence type="ECO:0000256" key="1">
    <source>
        <dbReference type="SAM" id="MobiDB-lite"/>
    </source>
</evidence>
<feature type="compositionally biased region" description="Low complexity" evidence="1">
    <location>
        <begin position="188"/>
        <end position="198"/>
    </location>
</feature>
<dbReference type="HOGENOM" id="CLU_1453042_0_0_11"/>
<dbReference type="Proteomes" id="UP000002219">
    <property type="component" value="Chromosome 1"/>
</dbReference>
<protein>
    <submittedName>
        <fullName evidence="2">Uncharacterized protein</fullName>
    </submittedName>
</protein>
<dbReference type="AlphaFoldDB" id="D7B6N8"/>
<reference evidence="2 3" key="1">
    <citation type="journal article" date="2010" name="Stand. Genomic Sci.">
        <title>Complete genome sequence of Nocardiopsis dassonvillei type strain (IMRU 509).</title>
        <authorList>
            <person name="Sun H."/>
            <person name="Lapidus A."/>
            <person name="Nolan M."/>
            <person name="Lucas S."/>
            <person name="Del Rio T.G."/>
            <person name="Tice H."/>
            <person name="Cheng J.F."/>
            <person name="Tapia R."/>
            <person name="Han C."/>
            <person name="Goodwin L."/>
            <person name="Pitluck S."/>
            <person name="Pagani I."/>
            <person name="Ivanova N."/>
            <person name="Mavromatis K."/>
            <person name="Mikhailova N."/>
            <person name="Pati A."/>
            <person name="Chen A."/>
            <person name="Palaniappan K."/>
            <person name="Land M."/>
            <person name="Hauser L."/>
            <person name="Chang Y.J."/>
            <person name="Jeffries C.D."/>
            <person name="Djao O.D."/>
            <person name="Rohde M."/>
            <person name="Sikorski J."/>
            <person name="Goker M."/>
            <person name="Woyke T."/>
            <person name="Bristow J."/>
            <person name="Eisen J.A."/>
            <person name="Markowitz V."/>
            <person name="Hugenholtz P."/>
            <person name="Kyrpides N.C."/>
            <person name="Klenk H.P."/>
        </authorList>
    </citation>
    <scope>NUCLEOTIDE SEQUENCE [LARGE SCALE GENOMIC DNA]</scope>
    <source>
        <strain evidence="3">ATCC 23218 / DSM 43111 / CIP 107115 / JCM 7437 / KCTC 9190 / NBRC 14626 / NCTC 10488 / NRRL B-5397 / IMRU 509</strain>
    </source>
</reference>
<accession>D7B6N8</accession>
<name>D7B6N8_NOCDD</name>
<evidence type="ECO:0000313" key="2">
    <source>
        <dbReference type="EMBL" id="ADH69325.1"/>
    </source>
</evidence>
<proteinExistence type="predicted"/>
<organism evidence="2 3">
    <name type="scientific">Nocardiopsis dassonvillei (strain ATCC 23218 / DSM 43111 / CIP 107115 / JCM 7437 / KCTC 9190 / NBRC 14626 / NCTC 10488 / NRRL B-5397 / IMRU 509)</name>
    <name type="common">Actinomadura dassonvillei</name>
    <dbReference type="NCBI Taxonomy" id="446468"/>
    <lineage>
        <taxon>Bacteria</taxon>
        <taxon>Bacillati</taxon>
        <taxon>Actinomycetota</taxon>
        <taxon>Actinomycetes</taxon>
        <taxon>Streptosporangiales</taxon>
        <taxon>Nocardiopsidaceae</taxon>
        <taxon>Nocardiopsis</taxon>
    </lineage>
</organism>
<dbReference type="EMBL" id="CP002040">
    <property type="protein sequence ID" value="ADH69325.1"/>
    <property type="molecule type" value="Genomic_DNA"/>
</dbReference>